<dbReference type="NCBIfam" id="TIGR04140">
    <property type="entry name" value="chp_AF_0576"/>
    <property type="match status" value="1"/>
</dbReference>
<dbReference type="GeneID" id="33326983"/>
<protein>
    <submittedName>
        <fullName evidence="1">TIGR04140 family protein</fullName>
    </submittedName>
</protein>
<dbReference type="EMBL" id="CP015101">
    <property type="protein sequence ID" value="ASJ05557.1"/>
    <property type="molecule type" value="Genomic_DNA"/>
</dbReference>
<evidence type="ECO:0000313" key="1">
    <source>
        <dbReference type="EMBL" id="ASJ05557.1"/>
    </source>
</evidence>
<name>A0A2Z2MGG6_9EURY</name>
<organism evidence="1 2">
    <name type="scientific">Thermococcus barossii</name>
    <dbReference type="NCBI Taxonomy" id="54077"/>
    <lineage>
        <taxon>Archaea</taxon>
        <taxon>Methanobacteriati</taxon>
        <taxon>Methanobacteriota</taxon>
        <taxon>Thermococci</taxon>
        <taxon>Thermococcales</taxon>
        <taxon>Thermococcaceae</taxon>
        <taxon>Thermococcus</taxon>
    </lineage>
</organism>
<gene>
    <name evidence="1" type="ORF">A3L01_09355</name>
</gene>
<dbReference type="KEGG" id="tbs:A3L01_09355"/>
<proteinExistence type="predicted"/>
<dbReference type="InterPro" id="IPR026486">
    <property type="entry name" value="CHP_AF_0576"/>
</dbReference>
<sequence>MRRELLTPIPLTELEELAKRARADVKLTLLGKSERNGIVLNRILIEGPEEEIERFMEKLRLARAGG</sequence>
<reference evidence="1 2" key="1">
    <citation type="submission" date="2016-04" db="EMBL/GenBank/DDBJ databases">
        <title>Complete genome sequence of Thermococcus barossii type strain SHCK-94.</title>
        <authorList>
            <person name="Oger P.M."/>
        </authorList>
    </citation>
    <scope>NUCLEOTIDE SEQUENCE [LARGE SCALE GENOMIC DNA]</scope>
    <source>
        <strain evidence="1 2">SHCK-94</strain>
    </source>
</reference>
<evidence type="ECO:0000313" key="2">
    <source>
        <dbReference type="Proteomes" id="UP000250272"/>
    </source>
</evidence>
<dbReference type="AlphaFoldDB" id="A0A2Z2MGG6"/>
<dbReference type="OrthoDB" id="102522at2157"/>
<dbReference type="RefSeq" id="WP_088865554.1">
    <property type="nucleotide sequence ID" value="NZ_CP015101.1"/>
</dbReference>
<accession>A0A2Z2MGG6</accession>
<keyword evidence="2" id="KW-1185">Reference proteome</keyword>
<dbReference type="Proteomes" id="UP000250272">
    <property type="component" value="Chromosome"/>
</dbReference>